<dbReference type="InterPro" id="IPR014043">
    <property type="entry name" value="Acyl_transferase_dom"/>
</dbReference>
<accession>A0A8J6NWG5</accession>
<evidence type="ECO:0000256" key="1">
    <source>
        <dbReference type="ARBA" id="ARBA00022450"/>
    </source>
</evidence>
<reference evidence="9 10" key="1">
    <citation type="submission" date="2020-08" db="EMBL/GenBank/DDBJ databases">
        <title>Bridging the membrane lipid divide: bacteria of the FCB group superphylum have the potential to synthesize archaeal ether lipids.</title>
        <authorList>
            <person name="Villanueva L."/>
            <person name="Von Meijenfeldt F.A.B."/>
            <person name="Westbye A.B."/>
            <person name="Yadav S."/>
            <person name="Hopmans E.C."/>
            <person name="Dutilh B.E."/>
            <person name="Sinninghe Damste J.S."/>
        </authorList>
    </citation>
    <scope>NUCLEOTIDE SEQUENCE [LARGE SCALE GENOMIC DNA]</scope>
    <source>
        <strain evidence="9">NIOZ-UU17</strain>
    </source>
</reference>
<dbReference type="PROSITE" id="PS52004">
    <property type="entry name" value="KS3_2"/>
    <property type="match status" value="1"/>
</dbReference>
<feature type="compositionally biased region" description="Basic and acidic residues" evidence="5">
    <location>
        <begin position="1084"/>
        <end position="1094"/>
    </location>
</feature>
<evidence type="ECO:0000256" key="4">
    <source>
        <dbReference type="PROSITE-ProRule" id="PRU01363"/>
    </source>
</evidence>
<dbReference type="GO" id="GO:0006633">
    <property type="term" value="P:fatty acid biosynthetic process"/>
    <property type="evidence" value="ECO:0007669"/>
    <property type="project" value="InterPro"/>
</dbReference>
<evidence type="ECO:0000256" key="2">
    <source>
        <dbReference type="ARBA" id="ARBA00022553"/>
    </source>
</evidence>
<dbReference type="PROSITE" id="PS50075">
    <property type="entry name" value="CARRIER"/>
    <property type="match status" value="3"/>
</dbReference>
<organism evidence="9 10">
    <name type="scientific">Candidatus Desulfatibia vada</name>
    <dbReference type="NCBI Taxonomy" id="2841696"/>
    <lineage>
        <taxon>Bacteria</taxon>
        <taxon>Pseudomonadati</taxon>
        <taxon>Thermodesulfobacteriota</taxon>
        <taxon>Desulfobacteria</taxon>
        <taxon>Desulfobacterales</taxon>
        <taxon>Desulfobacterales incertae sedis</taxon>
        <taxon>Candidatus Desulfatibia</taxon>
    </lineage>
</organism>
<dbReference type="EMBL" id="JACNIG010000110">
    <property type="protein sequence ID" value="MBC8431094.1"/>
    <property type="molecule type" value="Genomic_DNA"/>
</dbReference>
<dbReference type="Gene3D" id="3.40.366.10">
    <property type="entry name" value="Malonyl-Coenzyme A Acyl Carrier Protein, domain 2"/>
    <property type="match status" value="1"/>
</dbReference>
<dbReference type="InterPro" id="IPR042104">
    <property type="entry name" value="PKS_dehydratase_sf"/>
</dbReference>
<dbReference type="SUPFAM" id="SSF51735">
    <property type="entry name" value="NAD(P)-binding Rossmann-fold domains"/>
    <property type="match status" value="2"/>
</dbReference>
<dbReference type="InterPro" id="IPR049900">
    <property type="entry name" value="PKS_mFAS_DH"/>
</dbReference>
<dbReference type="SUPFAM" id="SSF53901">
    <property type="entry name" value="Thiolase-like"/>
    <property type="match status" value="1"/>
</dbReference>
<protein>
    <submittedName>
        <fullName evidence="9">SDR family NAD(P)-dependent oxidoreductase</fullName>
    </submittedName>
</protein>
<dbReference type="InterPro" id="IPR057326">
    <property type="entry name" value="KR_dom"/>
</dbReference>
<dbReference type="InterPro" id="IPR049551">
    <property type="entry name" value="PKS_DH_C"/>
</dbReference>
<dbReference type="InterPro" id="IPR001227">
    <property type="entry name" value="Ac_transferase_dom_sf"/>
</dbReference>
<evidence type="ECO:0000259" key="8">
    <source>
        <dbReference type="PROSITE" id="PS52019"/>
    </source>
</evidence>
<dbReference type="InterPro" id="IPR016036">
    <property type="entry name" value="Malonyl_transacylase_ACP-bd"/>
</dbReference>
<dbReference type="Gene3D" id="3.10.129.110">
    <property type="entry name" value="Polyketide synthase dehydratase"/>
    <property type="match status" value="1"/>
</dbReference>
<dbReference type="PRINTS" id="PR01483">
    <property type="entry name" value="FASYNTHASE"/>
</dbReference>
<dbReference type="SUPFAM" id="SSF52151">
    <property type="entry name" value="FabD/lysophospholipase-like"/>
    <property type="match status" value="1"/>
</dbReference>
<dbReference type="Pfam" id="PF00550">
    <property type="entry name" value="PP-binding"/>
    <property type="match status" value="3"/>
</dbReference>
<evidence type="ECO:0000313" key="9">
    <source>
        <dbReference type="EMBL" id="MBC8431094.1"/>
    </source>
</evidence>
<feature type="domain" description="Carrier" evidence="6">
    <location>
        <begin position="1100"/>
        <end position="1180"/>
    </location>
</feature>
<feature type="domain" description="PKS/mFAS DH" evidence="8">
    <location>
        <begin position="1937"/>
        <end position="2225"/>
    </location>
</feature>
<feature type="region of interest" description="C-terminal hotdog fold" evidence="4">
    <location>
        <begin position="2076"/>
        <end position="2225"/>
    </location>
</feature>
<dbReference type="Pfam" id="PF00698">
    <property type="entry name" value="Acyl_transf_1"/>
    <property type="match status" value="1"/>
</dbReference>
<dbReference type="InterPro" id="IPR036736">
    <property type="entry name" value="ACP-like_sf"/>
</dbReference>
<dbReference type="SMART" id="SM00822">
    <property type="entry name" value="PKS_KR"/>
    <property type="match status" value="1"/>
</dbReference>
<feature type="active site" description="Proton acceptor; for dehydratase activity" evidence="4">
    <location>
        <position position="1969"/>
    </location>
</feature>
<feature type="region of interest" description="Disordered" evidence="5">
    <location>
        <begin position="1070"/>
        <end position="1105"/>
    </location>
</feature>
<dbReference type="InterPro" id="IPR036291">
    <property type="entry name" value="NAD(P)-bd_dom_sf"/>
</dbReference>
<feature type="region of interest" description="Disordered" evidence="5">
    <location>
        <begin position="927"/>
        <end position="967"/>
    </location>
</feature>
<dbReference type="Gene3D" id="3.40.47.10">
    <property type="match status" value="1"/>
</dbReference>
<dbReference type="PANTHER" id="PTHR43074">
    <property type="entry name" value="OMEGA-3 POLYUNSATURATED FATTY ACID SYNTHASE PFAB-RELATED"/>
    <property type="match status" value="1"/>
</dbReference>
<comment type="caution">
    <text evidence="9">The sequence shown here is derived from an EMBL/GenBank/DDBJ whole genome shotgun (WGS) entry which is preliminary data.</text>
</comment>
<dbReference type="Pfam" id="PF16197">
    <property type="entry name" value="KAsynt_C_assoc"/>
    <property type="match status" value="1"/>
</dbReference>
<dbReference type="InterPro" id="IPR014031">
    <property type="entry name" value="Ketoacyl_synth_C"/>
</dbReference>
<evidence type="ECO:0000256" key="3">
    <source>
        <dbReference type="ARBA" id="ARBA00022679"/>
    </source>
</evidence>
<dbReference type="SUPFAM" id="SSF55048">
    <property type="entry name" value="Probable ACP-binding domain of malonyl-CoA ACP transacylase"/>
    <property type="match status" value="1"/>
</dbReference>
<feature type="domain" description="Carrier" evidence="6">
    <location>
        <begin position="1198"/>
        <end position="1278"/>
    </location>
</feature>
<name>A0A8J6NWG5_9BACT</name>
<dbReference type="GO" id="GO:0004315">
    <property type="term" value="F:3-oxoacyl-[acyl-carrier-protein] synthase activity"/>
    <property type="evidence" value="ECO:0007669"/>
    <property type="project" value="InterPro"/>
</dbReference>
<dbReference type="Pfam" id="PF02801">
    <property type="entry name" value="Ketoacyl-synt_C"/>
    <property type="match status" value="1"/>
</dbReference>
<dbReference type="GO" id="GO:0004312">
    <property type="term" value="F:fatty acid synthase activity"/>
    <property type="evidence" value="ECO:0007669"/>
    <property type="project" value="InterPro"/>
</dbReference>
<dbReference type="InterPro" id="IPR016035">
    <property type="entry name" value="Acyl_Trfase/lysoPLipase"/>
</dbReference>
<feature type="domain" description="Ketosynthase family 3 (KS3)" evidence="7">
    <location>
        <begin position="11"/>
        <end position="467"/>
    </location>
</feature>
<dbReference type="InterPro" id="IPR013968">
    <property type="entry name" value="PKS_KR"/>
</dbReference>
<dbReference type="SMART" id="SM00827">
    <property type="entry name" value="PKS_AT"/>
    <property type="match status" value="1"/>
</dbReference>
<dbReference type="GO" id="GO:0005835">
    <property type="term" value="C:fatty acid synthase complex"/>
    <property type="evidence" value="ECO:0007669"/>
    <property type="project" value="InterPro"/>
</dbReference>
<feature type="region of interest" description="N-terminal hotdog fold" evidence="4">
    <location>
        <begin position="1937"/>
        <end position="2064"/>
    </location>
</feature>
<keyword evidence="1" id="KW-0596">Phosphopantetheine</keyword>
<gene>
    <name evidence="9" type="ORF">H8D96_04170</name>
</gene>
<evidence type="ECO:0000259" key="6">
    <source>
        <dbReference type="PROSITE" id="PS50075"/>
    </source>
</evidence>
<keyword evidence="2" id="KW-0597">Phosphoprotein</keyword>
<dbReference type="CDD" id="cd00833">
    <property type="entry name" value="PKS"/>
    <property type="match status" value="1"/>
</dbReference>
<feature type="active site" description="Proton donor; for dehydratase activity" evidence="4">
    <location>
        <position position="2142"/>
    </location>
</feature>
<dbReference type="PROSITE" id="PS00606">
    <property type="entry name" value="KS3_1"/>
    <property type="match status" value="1"/>
</dbReference>
<dbReference type="InterPro" id="IPR032821">
    <property type="entry name" value="PKS_assoc"/>
</dbReference>
<dbReference type="Pfam" id="PF00109">
    <property type="entry name" value="ketoacyl-synt"/>
    <property type="match status" value="1"/>
</dbReference>
<dbReference type="InterPro" id="IPR016039">
    <property type="entry name" value="Thiolase-like"/>
</dbReference>
<keyword evidence="3" id="KW-0808">Transferase</keyword>
<dbReference type="InterPro" id="IPR014030">
    <property type="entry name" value="Ketoacyl_synth_N"/>
</dbReference>
<dbReference type="InterPro" id="IPR052568">
    <property type="entry name" value="PKS-FAS_Synthase"/>
</dbReference>
<evidence type="ECO:0000259" key="7">
    <source>
        <dbReference type="PROSITE" id="PS52004"/>
    </source>
</evidence>
<evidence type="ECO:0000256" key="5">
    <source>
        <dbReference type="SAM" id="MobiDB-lite"/>
    </source>
</evidence>
<dbReference type="PROSITE" id="PS52019">
    <property type="entry name" value="PKS_MFAS_DH"/>
    <property type="match status" value="1"/>
</dbReference>
<dbReference type="InterPro" id="IPR018201">
    <property type="entry name" value="Ketoacyl_synth_AS"/>
</dbReference>
<sequence>MKATNNKNRPKTSIAIVGMGCIFPKSSDLQGYWRLLFHGEDAITDVPSSHWSPHDYYDNDPKKPDHVYCKRGGFISPVSFDPTEFGIPPNLLEATDTAQLLGMVAAQKALEDAGYGESEAFDRERTSVILGVTGTQELVIPLGARLGHPIWRKALESSGIDSEKTAEVINKISDSYVSWQENSFPGLLGNVIAGRICNRLDFGGTNCAVDAACASSLSAVHLAVLELLSGRSDMVITGGVDMLNDIFMHMCFSKTGVLSPTGDIRPFSKDADGTVLGEGVGLFVLKRLEDARRDGNKIYAVIKGMGSSSDGKSQSIYAPRAKGQLKALQTAYKDAGIDPATVGLFEAHGTGTRVGDAVEFQALNRLLENADKNKNSCALGSVKSMIGHTKAAAGAAGLMKIVLALHHKVLPPTLKIDQPDPNLKIHESPLYLNTETRPWFSSKDHPRRSGVSAFGFGGSNFHLVLEEYRPDKEVVSWDGAVEIAALSAPDAQGLVEHLNSLKAVITSAASFQEISIKAAQTRSDFSPTDPCRLLVVLERSMDLARLFDRVTHALELNGTTSSWHEKNIYYGCSDKSGKLAFVFPGQGSQYVGMGRDLVCNFPEAFKILENVNKKFESSSYVTDFIYPPPALTPRENKKQQERLRATDIAQPAIGAVSIAMQQVLQGFGVQPDATCGHSFGEFSALCAAGWIDLDTFLHLAITRGRLMATAGQTNGAMLAVKAPLNELADMINKSDLDVVLANRNSPQQGVLSGSIEEISRAEKICKQQGFKSILLPVSAAFHSPLVKDAQKPFHQTLKTIDIKPSDVPVFSNTTGTPYSHDPEEVKKLLGEHLLCPVDFLSEIENLYASGVRTYIEVGPKSVLTGLVKAILKDRDFEALALDDSAGRRFGLADLAATLSHIASLGHRVDLSKWQEAHTQTRKQLMSIPIAGVNYRPPTPPELQSSRPAASADQKRTDSGNKNTMKNTQQQEKFILDALKVVQEGLKSMQALQAQTAETHQMFLQTQSEAGRTLQNMMDNTQRLAEASLGLKTTVDPSNFKSDRSLNQFEPEEQIAQIQATHKTLYDQALQPAAAESETASTLIREPDLTIDKKTPLPSGSSQKELGNSMLEVVSQLTGYPVEMLDLNMDIEADLGIDSIKRVEILSTLEEKVPGLPPVSPEIMGSLKTLGQIIDYLTQDSDNDTLSHDHSADEPSLDIEHQTLENSMLEVVSQLTGYPAEMLDLNMDIEADLGIDSIKRVEILSTLEEKVPGLPPVSPEIMGSLKTLGQIIDYLTQDSDNDTLSHDHSADEPSLDIEHQTLENSMLEVVSQLTGYPAEMLDLNMDIEADLGIDSIKRVEILSTLEEKVPGLPPVSPEIMGSLKTLGQIIAYLADADADKTDAAENETATDSHALSKPDIVESTAPAGITNKDLSDVSPKNLAAGIERKVVAVVEKPFNPGDRLALPPGRKVFVTDDKTGLAKAIADEFASNNIDTVLIPVDSLPEILNGHNAVSKAAGLVIVADNVLNHGSRLDQQGPKFLKDAFLLTNYLAPDLIDSAAKAGAFLATITRLDGAFGFKGRGFADPLQGGLAGLAKTASIEWDGVCCRAFDIAPQWEANKEMARAVVSELIHADLSESVEIGLDSDSRNILKLEAAPHPQGEIDLNAGDVVVVTGGARGVTAAASAALAKHVKPTLVLLGRSPSPSPEPEWLLALEEEAEIKKAILENEYSGTTATPMQIEKAFKKHMANREITQNLEQIKKAGAAVLYYSADVRNFDAISAILDEVRSTHGPIKGIIHGAGALQDRLIIDKTIKQFENVFDPKVLGLNVLLEATKQDALRYLVLFSSVAARMGNNGQVDYAMANEILNKIAQQESLKRPDCKVVSINWGPWDGGMVCAALKRKFTQSGIELIPLNAGAMCMLYEMQGDNNSPAEVVIGANIISPRANNRYETTCLTPRLSPVEPSDEKLSLTLKREIDLDRYPILEAHILDGKPVVPFALITEWLGHGALHDNPGLLLHGLDDMRIFQGIKLNGNKKLIRLLSGKPRKKDSIYEVNVEIRDGLKDGIDIIHSGATAILADTLEAPPVFNISEDIASKPYAKSMDEIYEKILFHGSALRGLQEIMGYSSRGMVARVSAAPSPAKWMKEPLRTKWIGDPLILDSAFQMAIVWCFEEKSAVSLPSYSASYRQYRTVFPADGVIAVLEVKEASSSKMKGDFTFLDSDGVVVAQLTGYEAVMNASLSRAFNKARAA</sequence>
<dbReference type="InterPro" id="IPR003965">
    <property type="entry name" value="Fatty_acid_synthase"/>
</dbReference>
<dbReference type="Proteomes" id="UP000605201">
    <property type="component" value="Unassembled WGS sequence"/>
</dbReference>
<dbReference type="PANTHER" id="PTHR43074:SF1">
    <property type="entry name" value="BETA-KETOACYL SYNTHASE FAMILY PROTEIN-RELATED"/>
    <property type="match status" value="1"/>
</dbReference>
<dbReference type="Gene3D" id="3.40.50.720">
    <property type="entry name" value="NAD(P)-binding Rossmann-like Domain"/>
    <property type="match status" value="1"/>
</dbReference>
<evidence type="ECO:0000313" key="10">
    <source>
        <dbReference type="Proteomes" id="UP000605201"/>
    </source>
</evidence>
<dbReference type="SMART" id="SM00825">
    <property type="entry name" value="PKS_KS"/>
    <property type="match status" value="1"/>
</dbReference>
<dbReference type="InterPro" id="IPR020841">
    <property type="entry name" value="PKS_Beta-ketoAc_synthase_dom"/>
</dbReference>
<feature type="domain" description="Carrier" evidence="6">
    <location>
        <begin position="1296"/>
        <end position="1376"/>
    </location>
</feature>
<dbReference type="Gene3D" id="1.10.1200.10">
    <property type="entry name" value="ACP-like"/>
    <property type="match status" value="3"/>
</dbReference>
<dbReference type="CDD" id="cd08953">
    <property type="entry name" value="KR_2_SDR_x"/>
    <property type="match status" value="1"/>
</dbReference>
<dbReference type="SUPFAM" id="SSF47336">
    <property type="entry name" value="ACP-like"/>
    <property type="match status" value="3"/>
</dbReference>
<dbReference type="InterPro" id="IPR009081">
    <property type="entry name" value="PP-bd_ACP"/>
</dbReference>
<dbReference type="Pfam" id="PF08659">
    <property type="entry name" value="KR"/>
    <property type="match status" value="1"/>
</dbReference>
<proteinExistence type="predicted"/>
<dbReference type="Pfam" id="PF14765">
    <property type="entry name" value="PS-DH"/>
    <property type="match status" value="1"/>
</dbReference>